<accession>K8P8D6</accession>
<name>K8P8D6_9BRAD</name>
<proteinExistence type="predicted"/>
<comment type="caution">
    <text evidence="2">The sequence shown here is derived from an EMBL/GenBank/DDBJ whole genome shotgun (WGS) entry which is preliminary data.</text>
</comment>
<evidence type="ECO:0000313" key="2">
    <source>
        <dbReference type="EMBL" id="EKS37751.1"/>
    </source>
</evidence>
<keyword evidence="3" id="KW-1185">Reference proteome</keyword>
<sequence length="164" mass="17250">MDQPPNSSASIYSFSPTFNAGVPSETSAGLHARTDAIVALKPKMAFVLTGVNDYPLGLTRQQTVDNILGIVRKFVAAGITVYVEGILPVGPGYPNYGGASVMNAEAAARNAMIKAALKNEPGGLYYEWGSSLVAADYMADQIHLVGSGFVKRFNAASALIVPIR</sequence>
<dbReference type="SUPFAM" id="SSF52266">
    <property type="entry name" value="SGNH hydrolase"/>
    <property type="match status" value="1"/>
</dbReference>
<organism evidence="2 3">
    <name type="scientific">Afipia clevelandensis ATCC 49720</name>
    <dbReference type="NCBI Taxonomy" id="883079"/>
    <lineage>
        <taxon>Bacteria</taxon>
        <taxon>Pseudomonadati</taxon>
        <taxon>Pseudomonadota</taxon>
        <taxon>Alphaproteobacteria</taxon>
        <taxon>Hyphomicrobiales</taxon>
        <taxon>Nitrobacteraceae</taxon>
        <taxon>Afipia</taxon>
    </lineage>
</organism>
<dbReference type="HOGENOM" id="CLU_1615527_0_0_5"/>
<dbReference type="Gene3D" id="3.40.50.1110">
    <property type="entry name" value="SGNH hydrolase"/>
    <property type="match status" value="1"/>
</dbReference>
<dbReference type="InterPro" id="IPR036514">
    <property type="entry name" value="SGNH_hydro_sf"/>
</dbReference>
<dbReference type="Proteomes" id="UP000001095">
    <property type="component" value="Unassembled WGS sequence"/>
</dbReference>
<dbReference type="EMBL" id="AGWY01000007">
    <property type="protein sequence ID" value="EKS37751.1"/>
    <property type="molecule type" value="Genomic_DNA"/>
</dbReference>
<dbReference type="GO" id="GO:0016788">
    <property type="term" value="F:hydrolase activity, acting on ester bonds"/>
    <property type="evidence" value="ECO:0007669"/>
    <property type="project" value="UniProtKB-ARBA"/>
</dbReference>
<dbReference type="AlphaFoldDB" id="K8P8D6"/>
<dbReference type="PATRIC" id="fig|883079.3.peg.1736"/>
<evidence type="ECO:0000313" key="3">
    <source>
        <dbReference type="Proteomes" id="UP000001095"/>
    </source>
</evidence>
<dbReference type="Pfam" id="PF13472">
    <property type="entry name" value="Lipase_GDSL_2"/>
    <property type="match status" value="1"/>
</dbReference>
<reference evidence="2 3" key="1">
    <citation type="submission" date="2012-04" db="EMBL/GenBank/DDBJ databases">
        <title>The Genome Sequence of Afipia clevelandensis ATCC 49720.</title>
        <authorList>
            <consortium name="The Broad Institute Genome Sequencing Platform"/>
            <person name="Earl A."/>
            <person name="Ward D."/>
            <person name="Feldgarden M."/>
            <person name="Gevers D."/>
            <person name="Huys G."/>
            <person name="Walker B."/>
            <person name="Young S.K."/>
            <person name="Zeng Q."/>
            <person name="Gargeya S."/>
            <person name="Fitzgerald M."/>
            <person name="Haas B."/>
            <person name="Abouelleil A."/>
            <person name="Alvarado L."/>
            <person name="Arachchi H.M."/>
            <person name="Berlin A."/>
            <person name="Chapman S.B."/>
            <person name="Goldberg J."/>
            <person name="Griggs A."/>
            <person name="Gujja S."/>
            <person name="Hansen M."/>
            <person name="Howarth C."/>
            <person name="Imamovic A."/>
            <person name="Larimer J."/>
            <person name="McCowen C."/>
            <person name="Montmayeur A."/>
            <person name="Murphy C."/>
            <person name="Neiman D."/>
            <person name="Pearson M."/>
            <person name="Priest M."/>
            <person name="Roberts A."/>
            <person name="Saif S."/>
            <person name="Shea T."/>
            <person name="Sisk P."/>
            <person name="Sykes S."/>
            <person name="Wortman J."/>
            <person name="Nusbaum C."/>
            <person name="Birren B."/>
        </authorList>
    </citation>
    <scope>NUCLEOTIDE SEQUENCE [LARGE SCALE GENOMIC DNA]</scope>
    <source>
        <strain evidence="2 3">ATCC 49720</strain>
    </source>
</reference>
<dbReference type="InterPro" id="IPR013830">
    <property type="entry name" value="SGNH_hydro"/>
</dbReference>
<feature type="domain" description="SGNH hydrolase-type esterase" evidence="1">
    <location>
        <begin position="17"/>
        <end position="143"/>
    </location>
</feature>
<protein>
    <recommendedName>
        <fullName evidence="1">SGNH hydrolase-type esterase domain-containing protein</fullName>
    </recommendedName>
</protein>
<evidence type="ECO:0000259" key="1">
    <source>
        <dbReference type="Pfam" id="PF13472"/>
    </source>
</evidence>
<gene>
    <name evidence="2" type="ORF">HMPREF9696_01701</name>
</gene>